<dbReference type="AlphaFoldDB" id="A0A1D1XVE7"/>
<keyword evidence="1" id="KW-0812">Transmembrane</keyword>
<accession>A0A1D1XVE7</accession>
<name>A0A1D1XVE7_9ARAE</name>
<gene>
    <name evidence="2" type="primary">SECE1_2</name>
    <name evidence="3" type="synonym">SECE1_1</name>
    <name evidence="2" type="ORF">g.51025</name>
    <name evidence="3" type="ORF">g.51026</name>
</gene>
<dbReference type="PANTHER" id="PTHR37240:SF1">
    <property type="entry name" value="PREPROTEIN TRANSLOCASE SUBUNIT SECE1"/>
    <property type="match status" value="1"/>
</dbReference>
<evidence type="ECO:0000313" key="3">
    <source>
        <dbReference type="EMBL" id="JAT52026.1"/>
    </source>
</evidence>
<keyword evidence="1" id="KW-1133">Transmembrane helix</keyword>
<dbReference type="EMBL" id="GDJX01015910">
    <property type="protein sequence ID" value="JAT52026.1"/>
    <property type="molecule type" value="Transcribed_RNA"/>
</dbReference>
<proteinExistence type="predicted"/>
<dbReference type="EMBL" id="GDJX01021570">
    <property type="protein sequence ID" value="JAT46366.1"/>
    <property type="molecule type" value="Transcribed_RNA"/>
</dbReference>
<evidence type="ECO:0000256" key="1">
    <source>
        <dbReference type="SAM" id="Phobius"/>
    </source>
</evidence>
<keyword evidence="1" id="KW-0472">Membrane</keyword>
<organism evidence="2">
    <name type="scientific">Anthurium amnicola</name>
    <dbReference type="NCBI Taxonomy" id="1678845"/>
    <lineage>
        <taxon>Eukaryota</taxon>
        <taxon>Viridiplantae</taxon>
        <taxon>Streptophyta</taxon>
        <taxon>Embryophyta</taxon>
        <taxon>Tracheophyta</taxon>
        <taxon>Spermatophyta</taxon>
        <taxon>Magnoliopsida</taxon>
        <taxon>Liliopsida</taxon>
        <taxon>Araceae</taxon>
        <taxon>Pothoideae</taxon>
        <taxon>Potheae</taxon>
        <taxon>Anthurium</taxon>
    </lineage>
</organism>
<dbReference type="GO" id="GO:0009535">
    <property type="term" value="C:chloroplast thylakoid membrane"/>
    <property type="evidence" value="ECO:0007669"/>
    <property type="project" value="TreeGrafter"/>
</dbReference>
<evidence type="ECO:0000313" key="2">
    <source>
        <dbReference type="EMBL" id="JAT46366.1"/>
    </source>
</evidence>
<feature type="non-terminal residue" evidence="2">
    <location>
        <position position="1"/>
    </location>
</feature>
<dbReference type="PANTHER" id="PTHR37240">
    <property type="entry name" value="PREPROTEIN TRANSLOCASE SUBUNIT SECE1"/>
    <property type="match status" value="1"/>
</dbReference>
<dbReference type="InterPro" id="IPR055330">
    <property type="entry name" value="SECE1-like"/>
</dbReference>
<reference evidence="2" key="1">
    <citation type="submission" date="2015-07" db="EMBL/GenBank/DDBJ databases">
        <title>Transcriptome Assembly of Anthurium amnicola.</title>
        <authorList>
            <person name="Suzuki J."/>
        </authorList>
    </citation>
    <scope>NUCLEOTIDE SEQUENCE</scope>
</reference>
<protein>
    <submittedName>
        <fullName evidence="2">Preprotein translocase subunit SECE1</fullName>
    </submittedName>
</protein>
<sequence>GGVGEEVREIEWPALGKVVGTTGVVLAVIAGSSVALLTVNAELSDRVLPATASRTYSDKDGRHRTCPQFPSPPLCFLFSLFHFSSPPAVHSSLFLGMRDRRCLFGD</sequence>
<feature type="transmembrane region" description="Helical" evidence="1">
    <location>
        <begin position="18"/>
        <end position="39"/>
    </location>
</feature>